<dbReference type="PANTHER" id="PTHR30363">
    <property type="entry name" value="HTH-TYPE TRANSCRIPTIONAL REGULATOR SRLR-RELATED"/>
    <property type="match status" value="1"/>
</dbReference>
<gene>
    <name evidence="8" type="ORF">HNQ47_001175</name>
</gene>
<evidence type="ECO:0000259" key="7">
    <source>
        <dbReference type="PROSITE" id="PS51000"/>
    </source>
</evidence>
<dbReference type="PANTHER" id="PTHR30363:SF4">
    <property type="entry name" value="GLYCEROL-3-PHOSPHATE REGULON REPRESSOR"/>
    <property type="match status" value="1"/>
</dbReference>
<evidence type="ECO:0000256" key="2">
    <source>
        <dbReference type="ARBA" id="ARBA00022491"/>
    </source>
</evidence>
<evidence type="ECO:0000256" key="1">
    <source>
        <dbReference type="ARBA" id="ARBA00021390"/>
    </source>
</evidence>
<dbReference type="InterPro" id="IPR014036">
    <property type="entry name" value="DeoR-like_C"/>
</dbReference>
<evidence type="ECO:0000313" key="8">
    <source>
        <dbReference type="EMBL" id="MBB5183154.1"/>
    </source>
</evidence>
<dbReference type="Gene3D" id="1.10.10.10">
    <property type="entry name" value="Winged helix-like DNA-binding domain superfamily/Winged helix DNA-binding domain"/>
    <property type="match status" value="1"/>
</dbReference>
<dbReference type="PROSITE" id="PS51000">
    <property type="entry name" value="HTH_DEOR_2"/>
    <property type="match status" value="1"/>
</dbReference>
<feature type="domain" description="HTH deoR-type" evidence="7">
    <location>
        <begin position="3"/>
        <end position="58"/>
    </location>
</feature>
<evidence type="ECO:0000256" key="4">
    <source>
        <dbReference type="ARBA" id="ARBA00023125"/>
    </source>
</evidence>
<keyword evidence="3" id="KW-0805">Transcription regulation</keyword>
<protein>
    <recommendedName>
        <fullName evidence="1">Lactose phosphotransferase system repressor</fullName>
    </recommendedName>
</protein>
<dbReference type="SMART" id="SM01134">
    <property type="entry name" value="DeoRC"/>
    <property type="match status" value="1"/>
</dbReference>
<sequence length="262" mass="29659">MTGKERKNRLIAQLQSDHILYTNELVRSYQVSEATIRRDLHELEQQGKLKRINGGAIPVNPGALLTPDKEVFMQRRFRLHADEKRRVCQAAAQEVQDGDCIFIDGGTSLMYLIDYIKQKPVTIVTHNHLVPTRIVENSACNLFVVGGRYAPKYAMSVGTSAIRQIQDFFFDKCFVGCAGLDIANNLAYTAELETRDIKIAAMKNSRHSSLLIDASKLNVLGSCRFCALDEFDTIYCNQPEEDIEFPENFQMITMEKPAAYLK</sequence>
<comment type="caution">
    <text evidence="8">The sequence shown here is derived from an EMBL/GenBank/DDBJ whole genome shotgun (WGS) entry which is preliminary data.</text>
</comment>
<dbReference type="RefSeq" id="WP_183328453.1">
    <property type="nucleotide sequence ID" value="NZ_JACHHK010000004.1"/>
</dbReference>
<dbReference type="EMBL" id="JACHHK010000004">
    <property type="protein sequence ID" value="MBB5183154.1"/>
    <property type="molecule type" value="Genomic_DNA"/>
</dbReference>
<dbReference type="InterPro" id="IPR050313">
    <property type="entry name" value="Carb_Metab_HTH_regulators"/>
</dbReference>
<dbReference type="InterPro" id="IPR018356">
    <property type="entry name" value="Tscrpt_reg_HTH_DeoR_CS"/>
</dbReference>
<dbReference type="PRINTS" id="PR00037">
    <property type="entry name" value="HTHLACR"/>
</dbReference>
<evidence type="ECO:0000256" key="6">
    <source>
        <dbReference type="ARBA" id="ARBA00024937"/>
    </source>
</evidence>
<dbReference type="InterPro" id="IPR037171">
    <property type="entry name" value="NagB/RpiA_transferase-like"/>
</dbReference>
<dbReference type="AlphaFoldDB" id="A0A7W8CZE5"/>
<organism evidence="8 9">
    <name type="scientific">Catenisphaera adipataccumulans</name>
    <dbReference type="NCBI Taxonomy" id="700500"/>
    <lineage>
        <taxon>Bacteria</taxon>
        <taxon>Bacillati</taxon>
        <taxon>Bacillota</taxon>
        <taxon>Erysipelotrichia</taxon>
        <taxon>Erysipelotrichales</taxon>
        <taxon>Erysipelotrichaceae</taxon>
        <taxon>Catenisphaera</taxon>
    </lineage>
</organism>
<dbReference type="Proteomes" id="UP000539953">
    <property type="component" value="Unassembled WGS sequence"/>
</dbReference>
<reference evidence="8 9" key="1">
    <citation type="submission" date="2020-08" db="EMBL/GenBank/DDBJ databases">
        <title>Genomic Encyclopedia of Type Strains, Phase IV (KMG-IV): sequencing the most valuable type-strain genomes for metagenomic binning, comparative biology and taxonomic classification.</title>
        <authorList>
            <person name="Goeker M."/>
        </authorList>
    </citation>
    <scope>NUCLEOTIDE SEQUENCE [LARGE SCALE GENOMIC DNA]</scope>
    <source>
        <strain evidence="8 9">DSM 25799</strain>
    </source>
</reference>
<proteinExistence type="predicted"/>
<dbReference type="InterPro" id="IPR001034">
    <property type="entry name" value="DeoR_HTH"/>
</dbReference>
<evidence type="ECO:0000256" key="5">
    <source>
        <dbReference type="ARBA" id="ARBA00023163"/>
    </source>
</evidence>
<keyword evidence="5" id="KW-0804">Transcription</keyword>
<dbReference type="GO" id="GO:0003677">
    <property type="term" value="F:DNA binding"/>
    <property type="evidence" value="ECO:0007669"/>
    <property type="project" value="UniProtKB-KW"/>
</dbReference>
<dbReference type="GO" id="GO:0003700">
    <property type="term" value="F:DNA-binding transcription factor activity"/>
    <property type="evidence" value="ECO:0007669"/>
    <property type="project" value="InterPro"/>
</dbReference>
<evidence type="ECO:0000313" key="9">
    <source>
        <dbReference type="Proteomes" id="UP000539953"/>
    </source>
</evidence>
<evidence type="ECO:0000256" key="3">
    <source>
        <dbReference type="ARBA" id="ARBA00023015"/>
    </source>
</evidence>
<dbReference type="Pfam" id="PF08220">
    <property type="entry name" value="HTH_DeoR"/>
    <property type="match status" value="1"/>
</dbReference>
<name>A0A7W8CZE5_9FIRM</name>
<dbReference type="InterPro" id="IPR036390">
    <property type="entry name" value="WH_DNA-bd_sf"/>
</dbReference>
<comment type="function">
    <text evidence="6">Repressor of the lactose catabolism operon. Galactose-6-phosphate is the inducer.</text>
</comment>
<dbReference type="SMART" id="SM00420">
    <property type="entry name" value="HTH_DEOR"/>
    <property type="match status" value="1"/>
</dbReference>
<keyword evidence="9" id="KW-1185">Reference proteome</keyword>
<dbReference type="InterPro" id="IPR036388">
    <property type="entry name" value="WH-like_DNA-bd_sf"/>
</dbReference>
<keyword evidence="2" id="KW-0678">Repressor</keyword>
<dbReference type="SUPFAM" id="SSF46785">
    <property type="entry name" value="Winged helix' DNA-binding domain"/>
    <property type="match status" value="1"/>
</dbReference>
<keyword evidence="4" id="KW-0238">DNA-binding</keyword>
<dbReference type="SUPFAM" id="SSF100950">
    <property type="entry name" value="NagB/RpiA/CoA transferase-like"/>
    <property type="match status" value="1"/>
</dbReference>
<dbReference type="PROSITE" id="PS00894">
    <property type="entry name" value="HTH_DEOR_1"/>
    <property type="match status" value="1"/>
</dbReference>
<dbReference type="Pfam" id="PF00455">
    <property type="entry name" value="DeoRC"/>
    <property type="match status" value="1"/>
</dbReference>
<accession>A0A7W8CZE5</accession>